<dbReference type="AlphaFoldDB" id="V4A8R4"/>
<keyword evidence="7" id="KW-0677">Repeat</keyword>
<evidence type="ECO:0000256" key="13">
    <source>
        <dbReference type="PROSITE-ProRule" id="PRU00322"/>
    </source>
</evidence>
<feature type="region of interest" description="Disordered" evidence="14">
    <location>
        <begin position="102"/>
        <end position="139"/>
    </location>
</feature>
<feature type="domain" description="OTU" evidence="16">
    <location>
        <begin position="418"/>
        <end position="576"/>
    </location>
</feature>
<dbReference type="GeneID" id="20249069"/>
<dbReference type="PROSITE" id="PS50802">
    <property type="entry name" value="OTU"/>
    <property type="match status" value="1"/>
</dbReference>
<dbReference type="PANTHER" id="PTHR13367">
    <property type="entry name" value="UBIQUITIN THIOESTERASE"/>
    <property type="match status" value="1"/>
</dbReference>
<evidence type="ECO:0000256" key="9">
    <source>
        <dbReference type="ARBA" id="ARBA00022786"/>
    </source>
</evidence>
<comment type="similarity">
    <text evidence="2">Belongs to the peptidase C64 family.</text>
</comment>
<feature type="domain" description="RanBP2-type" evidence="15">
    <location>
        <begin position="142"/>
        <end position="172"/>
    </location>
</feature>
<dbReference type="CDD" id="cd22767">
    <property type="entry name" value="OTU_ZRANB1"/>
    <property type="match status" value="1"/>
</dbReference>
<evidence type="ECO:0000256" key="11">
    <source>
        <dbReference type="ARBA" id="ARBA00022807"/>
    </source>
</evidence>
<dbReference type="GO" id="GO:0004843">
    <property type="term" value="F:cysteine-type deubiquitinase activity"/>
    <property type="evidence" value="ECO:0007669"/>
    <property type="project" value="UniProtKB-EC"/>
</dbReference>
<keyword evidence="6" id="KW-0479">Metal-binding</keyword>
<dbReference type="GO" id="GO:0016477">
    <property type="term" value="P:cell migration"/>
    <property type="evidence" value="ECO:0007669"/>
    <property type="project" value="TreeGrafter"/>
</dbReference>
<evidence type="ECO:0000256" key="12">
    <source>
        <dbReference type="ARBA" id="ARBA00022833"/>
    </source>
</evidence>
<dbReference type="GO" id="GO:0071947">
    <property type="term" value="P:protein deubiquitination involved in ubiquitin-dependent protein catabolic process"/>
    <property type="evidence" value="ECO:0007669"/>
    <property type="project" value="TreeGrafter"/>
</dbReference>
<keyword evidence="5" id="KW-0879">Wnt signaling pathway</keyword>
<evidence type="ECO:0000256" key="1">
    <source>
        <dbReference type="ARBA" id="ARBA00000707"/>
    </source>
</evidence>
<protein>
    <recommendedName>
        <fullName evidence="3">ubiquitinyl hydrolase 1</fullName>
        <ecNumber evidence="3">3.4.19.12</ecNumber>
    </recommendedName>
</protein>
<keyword evidence="11" id="KW-0788">Thiol protease</keyword>
<dbReference type="GO" id="GO:0070530">
    <property type="term" value="F:K63-linked polyubiquitin modification-dependent protein binding"/>
    <property type="evidence" value="ECO:0007669"/>
    <property type="project" value="TreeGrafter"/>
</dbReference>
<dbReference type="OrthoDB" id="6275030at2759"/>
<evidence type="ECO:0000256" key="10">
    <source>
        <dbReference type="ARBA" id="ARBA00022801"/>
    </source>
</evidence>
<evidence type="ECO:0000256" key="3">
    <source>
        <dbReference type="ARBA" id="ARBA00012759"/>
    </source>
</evidence>
<feature type="domain" description="RanBP2-type" evidence="15">
    <location>
        <begin position="73"/>
        <end position="102"/>
    </location>
</feature>
<dbReference type="InterPro" id="IPR051346">
    <property type="entry name" value="OTU_Deubiquitinase"/>
</dbReference>
<evidence type="ECO:0000259" key="15">
    <source>
        <dbReference type="PROSITE" id="PS50199"/>
    </source>
</evidence>
<dbReference type="OMA" id="MCDTKDD"/>
<dbReference type="PROSITE" id="PS50199">
    <property type="entry name" value="ZF_RANBP2_2"/>
    <property type="match status" value="3"/>
</dbReference>
<evidence type="ECO:0000256" key="6">
    <source>
        <dbReference type="ARBA" id="ARBA00022723"/>
    </source>
</evidence>
<keyword evidence="18" id="KW-1185">Reference proteome</keyword>
<dbReference type="GO" id="GO:0005737">
    <property type="term" value="C:cytoplasm"/>
    <property type="evidence" value="ECO:0007669"/>
    <property type="project" value="TreeGrafter"/>
</dbReference>
<keyword evidence="8 13" id="KW-0863">Zinc-finger</keyword>
<feature type="compositionally biased region" description="Polar residues" evidence="14">
    <location>
        <begin position="118"/>
        <end position="139"/>
    </location>
</feature>
<dbReference type="GO" id="GO:0016055">
    <property type="term" value="P:Wnt signaling pathway"/>
    <property type="evidence" value="ECO:0007669"/>
    <property type="project" value="UniProtKB-KW"/>
</dbReference>
<keyword evidence="4" id="KW-0645">Protease</keyword>
<dbReference type="KEGG" id="lgi:LOTGIDRAFT_232866"/>
<name>V4A8R4_LOTGI</name>
<dbReference type="EMBL" id="KB201977">
    <property type="protein sequence ID" value="ESO93147.1"/>
    <property type="molecule type" value="Genomic_DNA"/>
</dbReference>
<sequence>MSDPGEGKWSCDYCTYDNFPAAKRCTLCRGLRPQQLITESVDQEQDIYKMASLMTRSAESPSNVICSGSSGSDSNKWACHMCTYLNWPKALKCLQCLTPRRKSSPTSSASSKMEPLSVNVNNEESRSGRSTPNRTAVASHTRTGTKWTCRACTYDNYPKNTKCIICGTSRQKIQSDTSLAIGGCFSSDNDRDIINRRGRTSPCTSYSADNMASLSGGAYATPLISEERNRSEEKRVRLLRKRMKDKDWLWLGACSGIVDGDSNAIEAYIQSGGDPARQLTQDEVSLLNKPGMFEVGYTLVHLAIQYKREDLLAVLLTATDVASKAIKRLPAHSSPDTASDIRREIASSLRQRKGDFPCFFYSDCVTFALPADIVDLPTPVQSQLFDELLDRDVQHELESEESIINWSKELTNCLGSRLYALWNRTAGDCLLDSVLQTTWGVFDIDNSLRRALSDSLNEGAMTFYPRWKEYESLQAQSLQFSLDEGQWQRDWAILLSLASQPGTSLEQTHIFALAHIFRRPIIVYGVKYVKSFRGETIGLAKFQGVYLPLLWERSFCWKTPISLGYTRGHFSALVAMEMDTDDNIGAGANTDNTDDSQIAYLPLVDSDGKLLSVHFLSGSDVGREETILREWLDCVVTKGGILAAVQKLDKRPLLVKQMLDEWLDHYRQLAHVMTSSRSSPLSQGRFSSDGESDQE</sequence>
<dbReference type="GO" id="GO:0030177">
    <property type="term" value="P:positive regulation of Wnt signaling pathway"/>
    <property type="evidence" value="ECO:0007669"/>
    <property type="project" value="TreeGrafter"/>
</dbReference>
<dbReference type="InterPro" id="IPR041294">
    <property type="entry name" value="AnkUBD"/>
</dbReference>
<dbReference type="Gene3D" id="4.10.1060.10">
    <property type="entry name" value="Zinc finger, RanBP2-type"/>
    <property type="match status" value="2"/>
</dbReference>
<reference evidence="17 18" key="1">
    <citation type="journal article" date="2013" name="Nature">
        <title>Insights into bilaterian evolution from three spiralian genomes.</title>
        <authorList>
            <person name="Simakov O."/>
            <person name="Marletaz F."/>
            <person name="Cho S.J."/>
            <person name="Edsinger-Gonzales E."/>
            <person name="Havlak P."/>
            <person name="Hellsten U."/>
            <person name="Kuo D.H."/>
            <person name="Larsson T."/>
            <person name="Lv J."/>
            <person name="Arendt D."/>
            <person name="Savage R."/>
            <person name="Osoegawa K."/>
            <person name="de Jong P."/>
            <person name="Grimwood J."/>
            <person name="Chapman J.A."/>
            <person name="Shapiro H."/>
            <person name="Aerts A."/>
            <person name="Otillar R.P."/>
            <person name="Terry A.Y."/>
            <person name="Boore J.L."/>
            <person name="Grigoriev I.V."/>
            <person name="Lindberg D.R."/>
            <person name="Seaver E.C."/>
            <person name="Weisblat D.A."/>
            <person name="Putnam N.H."/>
            <person name="Rokhsar D.S."/>
        </authorList>
    </citation>
    <scope>NUCLEOTIDE SEQUENCE [LARGE SCALE GENOMIC DNA]</scope>
</reference>
<dbReference type="RefSeq" id="XP_009056346.1">
    <property type="nucleotide sequence ID" value="XM_009058098.1"/>
</dbReference>
<dbReference type="Proteomes" id="UP000030746">
    <property type="component" value="Unassembled WGS sequence"/>
</dbReference>
<keyword evidence="9" id="KW-0833">Ubl conjugation pathway</keyword>
<dbReference type="InterPro" id="IPR049768">
    <property type="entry name" value="ZRANB1_OTU"/>
</dbReference>
<organism evidence="17 18">
    <name type="scientific">Lottia gigantea</name>
    <name type="common">Giant owl limpet</name>
    <dbReference type="NCBI Taxonomy" id="225164"/>
    <lineage>
        <taxon>Eukaryota</taxon>
        <taxon>Metazoa</taxon>
        <taxon>Spiralia</taxon>
        <taxon>Lophotrochozoa</taxon>
        <taxon>Mollusca</taxon>
        <taxon>Gastropoda</taxon>
        <taxon>Patellogastropoda</taxon>
        <taxon>Lottioidea</taxon>
        <taxon>Lottiidae</taxon>
        <taxon>Lottia</taxon>
    </lineage>
</organism>
<dbReference type="GO" id="GO:0007010">
    <property type="term" value="P:cytoskeleton organization"/>
    <property type="evidence" value="ECO:0007669"/>
    <property type="project" value="TreeGrafter"/>
</dbReference>
<comment type="catalytic activity">
    <reaction evidence="1">
        <text>Thiol-dependent hydrolysis of ester, thioester, amide, peptide and isopeptide bonds formed by the C-terminal Gly of ubiquitin (a 76-residue protein attached to proteins as an intracellular targeting signal).</text>
        <dbReference type="EC" id="3.4.19.12"/>
    </reaction>
</comment>
<dbReference type="Gene3D" id="1.25.40.560">
    <property type="match status" value="1"/>
</dbReference>
<dbReference type="Pfam" id="PF00641">
    <property type="entry name" value="Zn_ribbon_RanBP"/>
    <property type="match status" value="2"/>
</dbReference>
<dbReference type="GO" id="GO:0005634">
    <property type="term" value="C:nucleus"/>
    <property type="evidence" value="ECO:0007669"/>
    <property type="project" value="TreeGrafter"/>
</dbReference>
<dbReference type="GO" id="GO:1990168">
    <property type="term" value="P:protein K33-linked deubiquitination"/>
    <property type="evidence" value="ECO:0007669"/>
    <property type="project" value="TreeGrafter"/>
</dbReference>
<gene>
    <name evidence="17" type="ORF">LOTGIDRAFT_232866</name>
</gene>
<dbReference type="Gene3D" id="2.30.30.380">
    <property type="entry name" value="Zn-finger domain of Sec23/24"/>
    <property type="match status" value="1"/>
</dbReference>
<feature type="domain" description="RanBP2-type" evidence="15">
    <location>
        <begin position="5"/>
        <end position="34"/>
    </location>
</feature>
<keyword evidence="10" id="KW-0378">Hydrolase</keyword>
<dbReference type="HOGENOM" id="CLU_013907_0_0_1"/>
<dbReference type="InterPro" id="IPR001876">
    <property type="entry name" value="Znf_RanBP2"/>
</dbReference>
<evidence type="ECO:0000259" key="16">
    <source>
        <dbReference type="PROSITE" id="PS50802"/>
    </source>
</evidence>
<evidence type="ECO:0000256" key="14">
    <source>
        <dbReference type="SAM" id="MobiDB-lite"/>
    </source>
</evidence>
<dbReference type="EC" id="3.4.19.12" evidence="3"/>
<keyword evidence="12" id="KW-0862">Zinc</keyword>
<evidence type="ECO:0000256" key="7">
    <source>
        <dbReference type="ARBA" id="ARBA00022737"/>
    </source>
</evidence>
<dbReference type="CTD" id="20249069"/>
<dbReference type="GO" id="GO:0008270">
    <property type="term" value="F:zinc ion binding"/>
    <property type="evidence" value="ECO:0007669"/>
    <property type="project" value="UniProtKB-KW"/>
</dbReference>
<dbReference type="PANTHER" id="PTHR13367:SF28">
    <property type="entry name" value="UBIQUITIN THIOESTERASE ZRANB1"/>
    <property type="match status" value="1"/>
</dbReference>
<dbReference type="STRING" id="225164.V4A8R4"/>
<proteinExistence type="inferred from homology"/>
<dbReference type="SMART" id="SM00547">
    <property type="entry name" value="ZnF_RBZ"/>
    <property type="match status" value="3"/>
</dbReference>
<dbReference type="Pfam" id="PF02338">
    <property type="entry name" value="OTU"/>
    <property type="match status" value="1"/>
</dbReference>
<evidence type="ECO:0000256" key="4">
    <source>
        <dbReference type="ARBA" id="ARBA00022670"/>
    </source>
</evidence>
<dbReference type="InterPro" id="IPR036443">
    <property type="entry name" value="Znf_RanBP2_sf"/>
</dbReference>
<accession>V4A8R4</accession>
<dbReference type="InterPro" id="IPR003323">
    <property type="entry name" value="OTU_dom"/>
</dbReference>
<dbReference type="Pfam" id="PF18418">
    <property type="entry name" value="AnkUBD"/>
    <property type="match status" value="1"/>
</dbReference>
<dbReference type="PROSITE" id="PS01358">
    <property type="entry name" value="ZF_RANBP2_1"/>
    <property type="match status" value="3"/>
</dbReference>
<evidence type="ECO:0000256" key="8">
    <source>
        <dbReference type="ARBA" id="ARBA00022771"/>
    </source>
</evidence>
<dbReference type="SUPFAM" id="SSF90209">
    <property type="entry name" value="Ran binding protein zinc finger-like"/>
    <property type="match status" value="3"/>
</dbReference>
<dbReference type="GO" id="GO:0035523">
    <property type="term" value="P:protein K29-linked deubiquitination"/>
    <property type="evidence" value="ECO:0007669"/>
    <property type="project" value="TreeGrafter"/>
</dbReference>
<evidence type="ECO:0000256" key="2">
    <source>
        <dbReference type="ARBA" id="ARBA00005865"/>
    </source>
</evidence>
<evidence type="ECO:0000256" key="5">
    <source>
        <dbReference type="ARBA" id="ARBA00022687"/>
    </source>
</evidence>
<evidence type="ECO:0000313" key="18">
    <source>
        <dbReference type="Proteomes" id="UP000030746"/>
    </source>
</evidence>
<evidence type="ECO:0000313" key="17">
    <source>
        <dbReference type="EMBL" id="ESO93147.1"/>
    </source>
</evidence>